<keyword evidence="2" id="KW-1185">Reference proteome</keyword>
<dbReference type="CDD" id="cd07821">
    <property type="entry name" value="PYR_PYL_RCAR_like"/>
    <property type="match status" value="1"/>
</dbReference>
<dbReference type="AlphaFoldDB" id="A0A502EA60"/>
<gene>
    <name evidence="1" type="ORF">EAH80_13940</name>
</gene>
<dbReference type="Gene3D" id="3.30.530.20">
    <property type="match status" value="1"/>
</dbReference>
<evidence type="ECO:0000313" key="1">
    <source>
        <dbReference type="EMBL" id="TPG34608.1"/>
    </source>
</evidence>
<dbReference type="InterPro" id="IPR019587">
    <property type="entry name" value="Polyketide_cyclase/dehydratase"/>
</dbReference>
<dbReference type="SUPFAM" id="SSF55961">
    <property type="entry name" value="Bet v1-like"/>
    <property type="match status" value="1"/>
</dbReference>
<organism evidence="1 2">
    <name type="scientific">Mycolicibacterium hodleri</name>
    <dbReference type="NCBI Taxonomy" id="49897"/>
    <lineage>
        <taxon>Bacteria</taxon>
        <taxon>Bacillati</taxon>
        <taxon>Actinomycetota</taxon>
        <taxon>Actinomycetes</taxon>
        <taxon>Mycobacteriales</taxon>
        <taxon>Mycobacteriaceae</taxon>
        <taxon>Mycolicibacterium</taxon>
    </lineage>
</organism>
<dbReference type="OrthoDB" id="581838at2"/>
<reference evidence="1 2" key="1">
    <citation type="journal article" date="2019" name="Environ. Microbiol.">
        <title>Species interactions and distinct microbial communities in high Arctic permafrost affected cryosols are associated with the CH4 and CO2 gas fluxes.</title>
        <authorList>
            <person name="Altshuler I."/>
            <person name="Hamel J."/>
            <person name="Turney S."/>
            <person name="Magnuson E."/>
            <person name="Levesque R."/>
            <person name="Greer C."/>
            <person name="Whyte L.G."/>
        </authorList>
    </citation>
    <scope>NUCLEOTIDE SEQUENCE [LARGE SCALE GENOMIC DNA]</scope>
    <source>
        <strain evidence="1 2">S5.20</strain>
    </source>
</reference>
<evidence type="ECO:0000313" key="2">
    <source>
        <dbReference type="Proteomes" id="UP000320095"/>
    </source>
</evidence>
<dbReference type="Pfam" id="PF10604">
    <property type="entry name" value="Polyketide_cyc2"/>
    <property type="match status" value="1"/>
</dbReference>
<accession>A0A502EA60</accession>
<protein>
    <submittedName>
        <fullName evidence="1">SRPBCC family protein</fullName>
    </submittedName>
</protein>
<name>A0A502EA60_9MYCO</name>
<dbReference type="RefSeq" id="WP_140691635.1">
    <property type="nucleotide sequence ID" value="NZ_RCZG01000004.1"/>
</dbReference>
<dbReference type="Proteomes" id="UP000320095">
    <property type="component" value="Unassembled WGS sequence"/>
</dbReference>
<comment type="caution">
    <text evidence="1">The sequence shown here is derived from an EMBL/GenBank/DDBJ whole genome shotgun (WGS) entry which is preliminary data.</text>
</comment>
<dbReference type="InterPro" id="IPR023393">
    <property type="entry name" value="START-like_dom_sf"/>
</dbReference>
<sequence length="168" mass="18939">MTRWYSVEPADEDLFTSAPHVFRYSKTFAAPPDKVWESLASDESLAAWSATVSAVNWQSPRPFGVGTTREVVLAPGLSRVRERFLRWDEGRGYSFAVYEANLPVFKRFAEDYAIEPQRADGNSTRFMWTVAIEPKSAFALPFKALAPVLKLAFGRMAADGERFFSRTA</sequence>
<dbReference type="EMBL" id="RCZG01000004">
    <property type="protein sequence ID" value="TPG34608.1"/>
    <property type="molecule type" value="Genomic_DNA"/>
</dbReference>
<proteinExistence type="predicted"/>